<feature type="transmembrane region" description="Helical" evidence="7">
    <location>
        <begin position="72"/>
        <end position="90"/>
    </location>
</feature>
<feature type="transmembrane region" description="Helical" evidence="7">
    <location>
        <begin position="97"/>
        <end position="114"/>
    </location>
</feature>
<dbReference type="Pfam" id="PF13886">
    <property type="entry name" value="TM7S3_TM198"/>
    <property type="match status" value="1"/>
</dbReference>
<keyword evidence="3 7" id="KW-0812">Transmembrane</keyword>
<comment type="similarity">
    <text evidence="2">Belongs to the TMEM198 family.</text>
</comment>
<organism evidence="9 10">
    <name type="scientific">Basidiobolus ranarum</name>
    <dbReference type="NCBI Taxonomy" id="34480"/>
    <lineage>
        <taxon>Eukaryota</taxon>
        <taxon>Fungi</taxon>
        <taxon>Fungi incertae sedis</taxon>
        <taxon>Zoopagomycota</taxon>
        <taxon>Entomophthoromycotina</taxon>
        <taxon>Basidiobolomycetes</taxon>
        <taxon>Basidiobolales</taxon>
        <taxon>Basidiobolaceae</taxon>
        <taxon>Basidiobolus</taxon>
    </lineage>
</organism>
<gene>
    <name evidence="9" type="ORF">K7432_014143</name>
</gene>
<dbReference type="InterPro" id="IPR025256">
    <property type="entry name" value="TM7S3/TM198-like_dom"/>
</dbReference>
<evidence type="ECO:0000313" key="10">
    <source>
        <dbReference type="Proteomes" id="UP001479436"/>
    </source>
</evidence>
<evidence type="ECO:0000256" key="7">
    <source>
        <dbReference type="SAM" id="Phobius"/>
    </source>
</evidence>
<evidence type="ECO:0000256" key="4">
    <source>
        <dbReference type="ARBA" id="ARBA00022989"/>
    </source>
</evidence>
<comment type="subcellular location">
    <subcellularLocation>
        <location evidence="1">Membrane</location>
        <topology evidence="1">Multi-pass membrane protein</topology>
    </subcellularLocation>
</comment>
<evidence type="ECO:0000256" key="6">
    <source>
        <dbReference type="ARBA" id="ARBA00049737"/>
    </source>
</evidence>
<name>A0ABR2VPV4_9FUNG</name>
<feature type="domain" description="TM7S3/TM198-like" evidence="8">
    <location>
        <begin position="2"/>
        <end position="184"/>
    </location>
</feature>
<protein>
    <recommendedName>
        <fullName evidence="6">Transmembrane protein 198</fullName>
    </recommendedName>
</protein>
<sequence length="202" mass="22149">MLCFFGRKWLSITLFITGFMVGAIICYIILLSQGFYLNNQVQFALICIGSGVIIASIFAFFGMVFVAAIGGLGGFTLAMVILSFGDGLLIQNEIGRGIFIGILVFLGIALGIFSEHHVIILSTSLSGTYNIIVGLDYFIKTGLLKHIVAFVSGESTHFYHTTAKVYLLLGALLVLFGVSVFTQYRMFNRQLKRARGSVQFFP</sequence>
<keyword evidence="10" id="KW-1185">Reference proteome</keyword>
<feature type="transmembrane region" description="Helical" evidence="7">
    <location>
        <begin position="165"/>
        <end position="187"/>
    </location>
</feature>
<dbReference type="EMBL" id="JASJQH010008406">
    <property type="protein sequence ID" value="KAK9692900.1"/>
    <property type="molecule type" value="Genomic_DNA"/>
</dbReference>
<dbReference type="Proteomes" id="UP001479436">
    <property type="component" value="Unassembled WGS sequence"/>
</dbReference>
<dbReference type="InterPro" id="IPR040236">
    <property type="entry name" value="TMEM198"/>
</dbReference>
<evidence type="ECO:0000256" key="2">
    <source>
        <dbReference type="ARBA" id="ARBA00006244"/>
    </source>
</evidence>
<evidence type="ECO:0000313" key="9">
    <source>
        <dbReference type="EMBL" id="KAK9692900.1"/>
    </source>
</evidence>
<evidence type="ECO:0000259" key="8">
    <source>
        <dbReference type="Pfam" id="PF13886"/>
    </source>
</evidence>
<evidence type="ECO:0000256" key="5">
    <source>
        <dbReference type="ARBA" id="ARBA00023136"/>
    </source>
</evidence>
<proteinExistence type="inferred from homology"/>
<evidence type="ECO:0000256" key="3">
    <source>
        <dbReference type="ARBA" id="ARBA00022692"/>
    </source>
</evidence>
<dbReference type="PANTHER" id="PTHR31247:SF5">
    <property type="entry name" value="DUF4203 DOMAIN-CONTAINING PROTEIN"/>
    <property type="match status" value="1"/>
</dbReference>
<feature type="transmembrane region" description="Helical" evidence="7">
    <location>
        <begin position="12"/>
        <end position="31"/>
    </location>
</feature>
<dbReference type="PANTHER" id="PTHR31247">
    <property type="entry name" value="TRANSMEMBRANE PROTEIN 198 FAMILY MEMBER"/>
    <property type="match status" value="1"/>
</dbReference>
<reference evidence="9 10" key="1">
    <citation type="submission" date="2023-04" db="EMBL/GenBank/DDBJ databases">
        <title>Genome of Basidiobolus ranarum AG-B5.</title>
        <authorList>
            <person name="Stajich J.E."/>
            <person name="Carter-House D."/>
            <person name="Gryganskyi A."/>
        </authorList>
    </citation>
    <scope>NUCLEOTIDE SEQUENCE [LARGE SCALE GENOMIC DNA]</scope>
    <source>
        <strain evidence="9 10">AG-B5</strain>
    </source>
</reference>
<feature type="transmembrane region" description="Helical" evidence="7">
    <location>
        <begin position="43"/>
        <end position="66"/>
    </location>
</feature>
<keyword evidence="4 7" id="KW-1133">Transmembrane helix</keyword>
<keyword evidence="5 7" id="KW-0472">Membrane</keyword>
<comment type="caution">
    <text evidence="9">The sequence shown here is derived from an EMBL/GenBank/DDBJ whole genome shotgun (WGS) entry which is preliminary data.</text>
</comment>
<evidence type="ECO:0000256" key="1">
    <source>
        <dbReference type="ARBA" id="ARBA00004141"/>
    </source>
</evidence>
<accession>A0ABR2VPV4</accession>